<dbReference type="PANTHER" id="PTHR24304">
    <property type="entry name" value="CYTOCHROME P450 FAMILY 7"/>
    <property type="match status" value="1"/>
</dbReference>
<keyword evidence="7" id="KW-0560">Oxidoreductase</keyword>
<evidence type="ECO:0000256" key="3">
    <source>
        <dbReference type="ARBA" id="ARBA00022617"/>
    </source>
</evidence>
<organism evidence="9 10">
    <name type="scientific">Westerdykella ornata</name>
    <dbReference type="NCBI Taxonomy" id="318751"/>
    <lineage>
        <taxon>Eukaryota</taxon>
        <taxon>Fungi</taxon>
        <taxon>Dikarya</taxon>
        <taxon>Ascomycota</taxon>
        <taxon>Pezizomycotina</taxon>
        <taxon>Dothideomycetes</taxon>
        <taxon>Pleosporomycetidae</taxon>
        <taxon>Pleosporales</taxon>
        <taxon>Sporormiaceae</taxon>
        <taxon>Westerdykella</taxon>
    </lineage>
</organism>
<comment type="cofactor">
    <cofactor evidence="1 6">
        <name>heme</name>
        <dbReference type="ChEBI" id="CHEBI:30413"/>
    </cofactor>
</comment>
<sequence length="425" mass="48708">MFGGTDAVVEALRQDNSGIGAKPYSGSNVHPGRRLLRNQILFFSDAFSKSSLDELVPRFVQSLKTWCEASDEIGTEWVEKSDLYEFVRDVLFDCNVDSFFGKSLRALNPNLSADFWEYDDNIGFLATPKPRWLNRRAVLAMERCHAAMKRWRKNAVDESAKRTISDDAAWDPAWGLGAIRRRNKLLDATEGLFDEHNRGSIDLALLWSLTSNVIPASFWYLFEVLSSEGLLARAVKEIEKQKQNDPDTNDPVLDSTERTTTPLLEAIYAETVRLHVITLITRTVKKSYSVEGWILPQNQNVIVSSQIEHMSRQWDSPDGKHPSSEFWPDRFLLPESSDTIDEEEKFSLEGRQGQWIPFGLGEHMCPGRHFAKQEMIISFAVLTHFFEFELLTPPGWRPDNDLSRYGFGTQQPKQKVPFRVRRRTS</sequence>
<dbReference type="OrthoDB" id="3366823at2759"/>
<dbReference type="CDD" id="cd11040">
    <property type="entry name" value="CYP7_CYP8-like"/>
    <property type="match status" value="1"/>
</dbReference>
<dbReference type="GO" id="GO:0020037">
    <property type="term" value="F:heme binding"/>
    <property type="evidence" value="ECO:0007669"/>
    <property type="project" value="InterPro"/>
</dbReference>
<feature type="region of interest" description="Disordered" evidence="8">
    <location>
        <begin position="404"/>
        <end position="425"/>
    </location>
</feature>
<gene>
    <name evidence="9" type="ORF">EI97DRAFT_469010</name>
</gene>
<dbReference type="RefSeq" id="XP_033651569.1">
    <property type="nucleotide sequence ID" value="XM_033801688.1"/>
</dbReference>
<dbReference type="AlphaFoldDB" id="A0A6A6JBN9"/>
<name>A0A6A6JBN9_WESOR</name>
<proteinExistence type="inferred from homology"/>
<keyword evidence="7" id="KW-0503">Monooxygenase</keyword>
<dbReference type="InterPro" id="IPR002403">
    <property type="entry name" value="Cyt_P450_E_grp-IV"/>
</dbReference>
<evidence type="ECO:0000256" key="1">
    <source>
        <dbReference type="ARBA" id="ARBA00001971"/>
    </source>
</evidence>
<keyword evidence="10" id="KW-1185">Reference proteome</keyword>
<dbReference type="GeneID" id="54554863"/>
<dbReference type="GO" id="GO:0005506">
    <property type="term" value="F:iron ion binding"/>
    <property type="evidence" value="ECO:0007669"/>
    <property type="project" value="InterPro"/>
</dbReference>
<dbReference type="SUPFAM" id="SSF48264">
    <property type="entry name" value="Cytochrome P450"/>
    <property type="match status" value="1"/>
</dbReference>
<evidence type="ECO:0000313" key="9">
    <source>
        <dbReference type="EMBL" id="KAF2274030.1"/>
    </source>
</evidence>
<dbReference type="Proteomes" id="UP000800097">
    <property type="component" value="Unassembled WGS sequence"/>
</dbReference>
<dbReference type="Pfam" id="PF00067">
    <property type="entry name" value="p450"/>
    <property type="match status" value="1"/>
</dbReference>
<keyword evidence="4 6" id="KW-0479">Metal-binding</keyword>
<dbReference type="InterPro" id="IPR036396">
    <property type="entry name" value="Cyt_P450_sf"/>
</dbReference>
<dbReference type="PRINTS" id="PR00465">
    <property type="entry name" value="EP450IV"/>
</dbReference>
<evidence type="ECO:0000256" key="8">
    <source>
        <dbReference type="SAM" id="MobiDB-lite"/>
    </source>
</evidence>
<accession>A0A6A6JBN9</accession>
<feature type="compositionally biased region" description="Basic residues" evidence="8">
    <location>
        <begin position="416"/>
        <end position="425"/>
    </location>
</feature>
<evidence type="ECO:0000256" key="7">
    <source>
        <dbReference type="RuleBase" id="RU000461"/>
    </source>
</evidence>
<dbReference type="InterPro" id="IPR050529">
    <property type="entry name" value="CYP450_sterol_14alpha_dmase"/>
</dbReference>
<dbReference type="EMBL" id="ML986505">
    <property type="protein sequence ID" value="KAF2274030.1"/>
    <property type="molecule type" value="Genomic_DNA"/>
</dbReference>
<evidence type="ECO:0000256" key="6">
    <source>
        <dbReference type="PIRSR" id="PIRSR602403-1"/>
    </source>
</evidence>
<evidence type="ECO:0000313" key="10">
    <source>
        <dbReference type="Proteomes" id="UP000800097"/>
    </source>
</evidence>
<comment type="similarity">
    <text evidence="2 7">Belongs to the cytochrome P450 family.</text>
</comment>
<dbReference type="Gene3D" id="1.10.630.10">
    <property type="entry name" value="Cytochrome P450"/>
    <property type="match status" value="1"/>
</dbReference>
<dbReference type="PROSITE" id="PS00086">
    <property type="entry name" value="CYTOCHROME_P450"/>
    <property type="match status" value="1"/>
</dbReference>
<evidence type="ECO:0000256" key="5">
    <source>
        <dbReference type="ARBA" id="ARBA00023004"/>
    </source>
</evidence>
<dbReference type="GO" id="GO:0008395">
    <property type="term" value="F:steroid hydroxylase activity"/>
    <property type="evidence" value="ECO:0007669"/>
    <property type="project" value="TreeGrafter"/>
</dbReference>
<dbReference type="GO" id="GO:0016705">
    <property type="term" value="F:oxidoreductase activity, acting on paired donors, with incorporation or reduction of molecular oxygen"/>
    <property type="evidence" value="ECO:0007669"/>
    <property type="project" value="InterPro"/>
</dbReference>
<keyword evidence="5 6" id="KW-0408">Iron</keyword>
<reference evidence="9" key="1">
    <citation type="journal article" date="2020" name="Stud. Mycol.">
        <title>101 Dothideomycetes genomes: a test case for predicting lifestyles and emergence of pathogens.</title>
        <authorList>
            <person name="Haridas S."/>
            <person name="Albert R."/>
            <person name="Binder M."/>
            <person name="Bloem J."/>
            <person name="Labutti K."/>
            <person name="Salamov A."/>
            <person name="Andreopoulos B."/>
            <person name="Baker S."/>
            <person name="Barry K."/>
            <person name="Bills G."/>
            <person name="Bluhm B."/>
            <person name="Cannon C."/>
            <person name="Castanera R."/>
            <person name="Culley D."/>
            <person name="Daum C."/>
            <person name="Ezra D."/>
            <person name="Gonzalez J."/>
            <person name="Henrissat B."/>
            <person name="Kuo A."/>
            <person name="Liang C."/>
            <person name="Lipzen A."/>
            <person name="Lutzoni F."/>
            <person name="Magnuson J."/>
            <person name="Mondo S."/>
            <person name="Nolan M."/>
            <person name="Ohm R."/>
            <person name="Pangilinan J."/>
            <person name="Park H.-J."/>
            <person name="Ramirez L."/>
            <person name="Alfaro M."/>
            <person name="Sun H."/>
            <person name="Tritt A."/>
            <person name="Yoshinaga Y."/>
            <person name="Zwiers L.-H."/>
            <person name="Turgeon B."/>
            <person name="Goodwin S."/>
            <person name="Spatafora J."/>
            <person name="Crous P."/>
            <person name="Grigoriev I."/>
        </authorList>
    </citation>
    <scope>NUCLEOTIDE SEQUENCE</scope>
    <source>
        <strain evidence="9">CBS 379.55</strain>
    </source>
</reference>
<keyword evidence="3 6" id="KW-0349">Heme</keyword>
<evidence type="ECO:0000256" key="2">
    <source>
        <dbReference type="ARBA" id="ARBA00010617"/>
    </source>
</evidence>
<dbReference type="InterPro" id="IPR001128">
    <property type="entry name" value="Cyt_P450"/>
</dbReference>
<dbReference type="PANTHER" id="PTHR24304:SF2">
    <property type="entry name" value="24-HYDROXYCHOLESTEROL 7-ALPHA-HYDROXYLASE"/>
    <property type="match status" value="1"/>
</dbReference>
<protein>
    <submittedName>
        <fullName evidence="9">Cytochrome P450</fullName>
    </submittedName>
</protein>
<evidence type="ECO:0000256" key="4">
    <source>
        <dbReference type="ARBA" id="ARBA00022723"/>
    </source>
</evidence>
<dbReference type="InterPro" id="IPR017972">
    <property type="entry name" value="Cyt_P450_CS"/>
</dbReference>
<feature type="binding site" description="axial binding residue" evidence="6">
    <location>
        <position position="365"/>
    </location>
    <ligand>
        <name>heme</name>
        <dbReference type="ChEBI" id="CHEBI:30413"/>
    </ligand>
    <ligandPart>
        <name>Fe</name>
        <dbReference type="ChEBI" id="CHEBI:18248"/>
    </ligandPart>
</feature>